<feature type="transmembrane region" description="Helical" evidence="7">
    <location>
        <begin position="43"/>
        <end position="64"/>
    </location>
</feature>
<dbReference type="InterPro" id="IPR049177">
    <property type="entry name" value="MgtC_SapB_SrpB_YhiD_N"/>
</dbReference>
<gene>
    <name evidence="9" type="ORF">HUO14_00380</name>
</gene>
<name>A0ABX2MY66_9SPHN</name>
<dbReference type="InterPro" id="IPR003416">
    <property type="entry name" value="MgtC/SapB/SrpB/YhiD_fam"/>
</dbReference>
<dbReference type="PRINTS" id="PR01837">
    <property type="entry name" value="MGTCSAPBPROT"/>
</dbReference>
<dbReference type="PANTHER" id="PTHR33778:SF1">
    <property type="entry name" value="MAGNESIUM TRANSPORTER YHID-RELATED"/>
    <property type="match status" value="1"/>
</dbReference>
<reference evidence="9 10" key="1">
    <citation type="submission" date="2020-06" db="EMBL/GenBank/DDBJ databases">
        <authorList>
            <person name="Kim S.-J."/>
            <person name="Park S.-J."/>
        </authorList>
    </citation>
    <scope>NUCLEOTIDE SEQUENCE [LARGE SCALE GENOMIC DNA]</scope>
    <source>
        <strain evidence="9 10">SW-151</strain>
    </source>
</reference>
<keyword evidence="3" id="KW-1003">Cell membrane</keyword>
<keyword evidence="7" id="KW-0997">Cell inner membrane</keyword>
<evidence type="ECO:0000256" key="6">
    <source>
        <dbReference type="ARBA" id="ARBA00023136"/>
    </source>
</evidence>
<evidence type="ECO:0000256" key="4">
    <source>
        <dbReference type="ARBA" id="ARBA00022692"/>
    </source>
</evidence>
<dbReference type="Pfam" id="PF02308">
    <property type="entry name" value="MgtC"/>
    <property type="match status" value="1"/>
</dbReference>
<dbReference type="RefSeq" id="WP_176277929.1">
    <property type="nucleotide sequence ID" value="NZ_JABWMH010000001.1"/>
</dbReference>
<organism evidence="9 10">
    <name type="scientific">Parasphingorhabdus flavimaris</name>
    <dbReference type="NCBI Taxonomy" id="266812"/>
    <lineage>
        <taxon>Bacteria</taxon>
        <taxon>Pseudomonadati</taxon>
        <taxon>Pseudomonadota</taxon>
        <taxon>Alphaproteobacteria</taxon>
        <taxon>Sphingomonadales</taxon>
        <taxon>Sphingomonadaceae</taxon>
        <taxon>Parasphingorhabdus</taxon>
    </lineage>
</organism>
<comment type="subcellular location">
    <subcellularLocation>
        <location evidence="7">Cell inner membrane</location>
        <topology evidence="7">Multi-pass membrane protein</topology>
    </subcellularLocation>
    <subcellularLocation>
        <location evidence="1">Cell membrane</location>
        <topology evidence="1">Multi-pass membrane protein</topology>
    </subcellularLocation>
</comment>
<protein>
    <recommendedName>
        <fullName evidence="7">Protein MgtC</fullName>
    </recommendedName>
</protein>
<evidence type="ECO:0000259" key="8">
    <source>
        <dbReference type="Pfam" id="PF02308"/>
    </source>
</evidence>
<keyword evidence="4 7" id="KW-0812">Transmembrane</keyword>
<evidence type="ECO:0000256" key="5">
    <source>
        <dbReference type="ARBA" id="ARBA00022989"/>
    </source>
</evidence>
<comment type="similarity">
    <text evidence="2 7">Belongs to the MgtC/SapB family.</text>
</comment>
<evidence type="ECO:0000313" key="10">
    <source>
        <dbReference type="Proteomes" id="UP000652427"/>
    </source>
</evidence>
<proteinExistence type="inferred from homology"/>
<accession>A0ABX2MY66</accession>
<feature type="transmembrane region" description="Helical" evidence="7">
    <location>
        <begin position="16"/>
        <end position="36"/>
    </location>
</feature>
<evidence type="ECO:0000256" key="7">
    <source>
        <dbReference type="RuleBase" id="RU365041"/>
    </source>
</evidence>
<sequence>MTDIFAGPDTISWAEALWRLGAATLLPFLIGLERFIRRKPIDFRPFVIISIAACALAIGAMELLESTSDPQSDIDPSRVFEGVITGIGFLGAGAMFREGSFVQGAGSAASIWAAGAIGLICGFGEIWLAAIITAVILTVLITSAPFTAHWDPGEESGKPPS</sequence>
<comment type="caution">
    <text evidence="9">The sequence shown here is derived from an EMBL/GenBank/DDBJ whole genome shotgun (WGS) entry which is preliminary data.</text>
</comment>
<dbReference type="EMBL" id="JABWMH010000001">
    <property type="protein sequence ID" value="NVD26353.1"/>
    <property type="molecule type" value="Genomic_DNA"/>
</dbReference>
<dbReference type="Proteomes" id="UP000652427">
    <property type="component" value="Unassembled WGS sequence"/>
</dbReference>
<evidence type="ECO:0000256" key="3">
    <source>
        <dbReference type="ARBA" id="ARBA00022475"/>
    </source>
</evidence>
<keyword evidence="5 7" id="KW-1133">Transmembrane helix</keyword>
<feature type="domain" description="MgtC/SapB/SrpB/YhiD N-terminal" evidence="8">
    <location>
        <begin position="20"/>
        <end position="146"/>
    </location>
</feature>
<evidence type="ECO:0000313" key="9">
    <source>
        <dbReference type="EMBL" id="NVD26353.1"/>
    </source>
</evidence>
<keyword evidence="6 7" id="KW-0472">Membrane</keyword>
<evidence type="ECO:0000256" key="1">
    <source>
        <dbReference type="ARBA" id="ARBA00004651"/>
    </source>
</evidence>
<evidence type="ECO:0000256" key="2">
    <source>
        <dbReference type="ARBA" id="ARBA00009298"/>
    </source>
</evidence>
<feature type="transmembrane region" description="Helical" evidence="7">
    <location>
        <begin position="108"/>
        <end position="141"/>
    </location>
</feature>
<dbReference type="PANTHER" id="PTHR33778">
    <property type="entry name" value="PROTEIN MGTC"/>
    <property type="match status" value="1"/>
</dbReference>
<keyword evidence="10" id="KW-1185">Reference proteome</keyword>